<dbReference type="EnsemblPlants" id="AET6Gv20752200.7">
    <property type="protein sequence ID" value="AET6Gv20752200.7"/>
    <property type="gene ID" value="AET6Gv20752200"/>
</dbReference>
<dbReference type="InterPro" id="IPR013785">
    <property type="entry name" value="Aldolase_TIM"/>
</dbReference>
<evidence type="ECO:0000313" key="4">
    <source>
        <dbReference type="EnsemblPlants" id="AET6Gv20752200.7"/>
    </source>
</evidence>
<dbReference type="Gramene" id="AET6Gv20752200.7">
    <property type="protein sequence ID" value="AET6Gv20752200.7"/>
    <property type="gene ID" value="AET6Gv20752200"/>
</dbReference>
<reference evidence="5" key="1">
    <citation type="journal article" date="2014" name="Science">
        <title>Ancient hybridizations among the ancestral genomes of bread wheat.</title>
        <authorList>
            <consortium name="International Wheat Genome Sequencing Consortium,"/>
            <person name="Marcussen T."/>
            <person name="Sandve S.R."/>
            <person name="Heier L."/>
            <person name="Spannagl M."/>
            <person name="Pfeifer M."/>
            <person name="Jakobsen K.S."/>
            <person name="Wulff B.B."/>
            <person name="Steuernagel B."/>
            <person name="Mayer K.F."/>
            <person name="Olsen O.A."/>
        </authorList>
    </citation>
    <scope>NUCLEOTIDE SEQUENCE [LARGE SCALE GENOMIC DNA]</scope>
    <source>
        <strain evidence="5">cv. AL8/78</strain>
    </source>
</reference>
<evidence type="ECO:0000313" key="5">
    <source>
        <dbReference type="Proteomes" id="UP000015105"/>
    </source>
</evidence>
<name>A0A453PJG6_AEGTS</name>
<dbReference type="PANTHER" id="PTHR11452:SF76">
    <property type="entry name" value="MELIBIASE A"/>
    <property type="match status" value="1"/>
</dbReference>
<protein>
    <submittedName>
        <fullName evidence="4">Uncharacterized protein</fullName>
    </submittedName>
</protein>
<keyword evidence="3" id="KW-0326">Glycosidase</keyword>
<dbReference type="GO" id="GO:0005975">
    <property type="term" value="P:carbohydrate metabolic process"/>
    <property type="evidence" value="ECO:0007669"/>
    <property type="project" value="InterPro"/>
</dbReference>
<dbReference type="AlphaFoldDB" id="A0A453PJG6"/>
<dbReference type="Proteomes" id="UP000015105">
    <property type="component" value="Chromosome 6D"/>
</dbReference>
<evidence type="ECO:0000256" key="1">
    <source>
        <dbReference type="ARBA" id="ARBA00009743"/>
    </source>
</evidence>
<accession>A0A453PJG6</accession>
<dbReference type="SUPFAM" id="SSF51445">
    <property type="entry name" value="(Trans)glycosidases"/>
    <property type="match status" value="1"/>
</dbReference>
<proteinExistence type="inferred from homology"/>
<dbReference type="PANTHER" id="PTHR11452">
    <property type="entry name" value="ALPHA-GALACTOSIDASE/ALPHA-N-ACETYLGALACTOSAMINIDASE"/>
    <property type="match status" value="1"/>
</dbReference>
<dbReference type="Gene3D" id="3.20.20.70">
    <property type="entry name" value="Aldolase class I"/>
    <property type="match status" value="1"/>
</dbReference>
<sequence>AAAERVELVRLLLLDHRRGRLPPQRADHGRQAAPARIPGSLACLLGTKFIVHGSIYGSRFSLSSCVQYAVIDFLWYRKNANGSGEDSYGFDSVDQWGRPFPDPERFPSSAGGEGFKHVADKVHAMGLKFGIHLMNGISTQAVNASTPILDVDT</sequence>
<evidence type="ECO:0000256" key="3">
    <source>
        <dbReference type="ARBA" id="ARBA00023295"/>
    </source>
</evidence>
<organism evidence="4 5">
    <name type="scientific">Aegilops tauschii subsp. strangulata</name>
    <name type="common">Goatgrass</name>
    <dbReference type="NCBI Taxonomy" id="200361"/>
    <lineage>
        <taxon>Eukaryota</taxon>
        <taxon>Viridiplantae</taxon>
        <taxon>Streptophyta</taxon>
        <taxon>Embryophyta</taxon>
        <taxon>Tracheophyta</taxon>
        <taxon>Spermatophyta</taxon>
        <taxon>Magnoliopsida</taxon>
        <taxon>Liliopsida</taxon>
        <taxon>Poales</taxon>
        <taxon>Poaceae</taxon>
        <taxon>BOP clade</taxon>
        <taxon>Pooideae</taxon>
        <taxon>Triticodae</taxon>
        <taxon>Triticeae</taxon>
        <taxon>Triticinae</taxon>
        <taxon>Aegilops</taxon>
    </lineage>
</organism>
<reference evidence="4" key="3">
    <citation type="journal article" date="2017" name="Nature">
        <title>Genome sequence of the progenitor of the wheat D genome Aegilops tauschii.</title>
        <authorList>
            <person name="Luo M.C."/>
            <person name="Gu Y.Q."/>
            <person name="Puiu D."/>
            <person name="Wang H."/>
            <person name="Twardziok S.O."/>
            <person name="Deal K.R."/>
            <person name="Huo N."/>
            <person name="Zhu T."/>
            <person name="Wang L."/>
            <person name="Wang Y."/>
            <person name="McGuire P.E."/>
            <person name="Liu S."/>
            <person name="Long H."/>
            <person name="Ramasamy R.K."/>
            <person name="Rodriguez J.C."/>
            <person name="Van S.L."/>
            <person name="Yuan L."/>
            <person name="Wang Z."/>
            <person name="Xia Z."/>
            <person name="Xiao L."/>
            <person name="Anderson O.D."/>
            <person name="Ouyang S."/>
            <person name="Liang Y."/>
            <person name="Zimin A.V."/>
            <person name="Pertea G."/>
            <person name="Qi P."/>
            <person name="Bennetzen J.L."/>
            <person name="Dai X."/>
            <person name="Dawson M.W."/>
            <person name="Muller H.G."/>
            <person name="Kugler K."/>
            <person name="Rivarola-Duarte L."/>
            <person name="Spannagl M."/>
            <person name="Mayer K.F.X."/>
            <person name="Lu F.H."/>
            <person name="Bevan M.W."/>
            <person name="Leroy P."/>
            <person name="Li P."/>
            <person name="You F.M."/>
            <person name="Sun Q."/>
            <person name="Liu Z."/>
            <person name="Lyons E."/>
            <person name="Wicker T."/>
            <person name="Salzberg S.L."/>
            <person name="Devos K.M."/>
            <person name="Dvorak J."/>
        </authorList>
    </citation>
    <scope>NUCLEOTIDE SEQUENCE [LARGE SCALE GENOMIC DNA]</scope>
    <source>
        <strain evidence="4">cv. AL8/78</strain>
    </source>
</reference>
<dbReference type="InterPro" id="IPR017853">
    <property type="entry name" value="GH"/>
</dbReference>
<reference evidence="4" key="4">
    <citation type="submission" date="2019-03" db="UniProtKB">
        <authorList>
            <consortium name="EnsemblPlants"/>
        </authorList>
    </citation>
    <scope>IDENTIFICATION</scope>
</reference>
<keyword evidence="5" id="KW-1185">Reference proteome</keyword>
<reference evidence="5" key="2">
    <citation type="journal article" date="2017" name="Nat. Plants">
        <title>The Aegilops tauschii genome reveals multiple impacts of transposons.</title>
        <authorList>
            <person name="Zhao G."/>
            <person name="Zou C."/>
            <person name="Li K."/>
            <person name="Wang K."/>
            <person name="Li T."/>
            <person name="Gao L."/>
            <person name="Zhang X."/>
            <person name="Wang H."/>
            <person name="Yang Z."/>
            <person name="Liu X."/>
            <person name="Jiang W."/>
            <person name="Mao L."/>
            <person name="Kong X."/>
            <person name="Jiao Y."/>
            <person name="Jia J."/>
        </authorList>
    </citation>
    <scope>NUCLEOTIDE SEQUENCE [LARGE SCALE GENOMIC DNA]</scope>
    <source>
        <strain evidence="5">cv. AL8/78</strain>
    </source>
</reference>
<evidence type="ECO:0000256" key="2">
    <source>
        <dbReference type="ARBA" id="ARBA00022801"/>
    </source>
</evidence>
<dbReference type="GO" id="GO:0004553">
    <property type="term" value="F:hydrolase activity, hydrolyzing O-glycosyl compounds"/>
    <property type="evidence" value="ECO:0007669"/>
    <property type="project" value="InterPro"/>
</dbReference>
<reference evidence="4" key="5">
    <citation type="journal article" date="2021" name="G3 (Bethesda)">
        <title>Aegilops tauschii genome assembly Aet v5.0 features greater sequence contiguity and improved annotation.</title>
        <authorList>
            <person name="Wang L."/>
            <person name="Zhu T."/>
            <person name="Rodriguez J.C."/>
            <person name="Deal K.R."/>
            <person name="Dubcovsky J."/>
            <person name="McGuire P.E."/>
            <person name="Lux T."/>
            <person name="Spannagl M."/>
            <person name="Mayer K.F.X."/>
            <person name="Baldrich P."/>
            <person name="Meyers B.C."/>
            <person name="Huo N."/>
            <person name="Gu Y.Q."/>
            <person name="Zhou H."/>
            <person name="Devos K.M."/>
            <person name="Bennetzen J.L."/>
            <person name="Unver T."/>
            <person name="Budak H."/>
            <person name="Gulick P.J."/>
            <person name="Galiba G."/>
            <person name="Kalapos B."/>
            <person name="Nelson D.R."/>
            <person name="Li P."/>
            <person name="You F.M."/>
            <person name="Luo M.C."/>
            <person name="Dvorak J."/>
        </authorList>
    </citation>
    <scope>NUCLEOTIDE SEQUENCE [LARGE SCALE GENOMIC DNA]</scope>
    <source>
        <strain evidence="4">cv. AL8/78</strain>
    </source>
</reference>
<dbReference type="InterPro" id="IPR002241">
    <property type="entry name" value="Glyco_hydro_27"/>
</dbReference>
<comment type="similarity">
    <text evidence="1">Belongs to the glycosyl hydrolase 27 family.</text>
</comment>
<keyword evidence="2" id="KW-0378">Hydrolase</keyword>